<dbReference type="InterPro" id="IPR036736">
    <property type="entry name" value="ACP-like_sf"/>
</dbReference>
<reference evidence="11" key="1">
    <citation type="submission" date="2016-06" db="EMBL/GenBank/DDBJ databases">
        <authorList>
            <person name="Varghese N."/>
            <person name="Submissions Spin"/>
        </authorList>
    </citation>
    <scope>NUCLEOTIDE SEQUENCE [LARGE SCALE GENOMIC DNA]</scope>
    <source>
        <strain evidence="11">DSM 45647</strain>
    </source>
</reference>
<feature type="domain" description="Ketosynthase family 3 (KS3)" evidence="9">
    <location>
        <begin position="33"/>
        <end position="452"/>
    </location>
</feature>
<dbReference type="PROSITE" id="PS00012">
    <property type="entry name" value="PHOSPHOPANTETHEINE"/>
    <property type="match status" value="2"/>
</dbReference>
<dbReference type="SMART" id="SM00825">
    <property type="entry name" value="PKS_KS"/>
    <property type="match status" value="2"/>
</dbReference>
<dbReference type="InterPro" id="IPR016036">
    <property type="entry name" value="Malonyl_transacylase_ACP-bd"/>
</dbReference>
<dbReference type="SUPFAM" id="SSF52151">
    <property type="entry name" value="FabD/lysophospholipase-like"/>
    <property type="match status" value="1"/>
</dbReference>
<dbReference type="PANTHER" id="PTHR43775:SF51">
    <property type="entry name" value="INACTIVE PHENOLPHTHIOCEROL SYNTHESIS POLYKETIDE SYNTHASE TYPE I PKS1-RELATED"/>
    <property type="match status" value="1"/>
</dbReference>
<evidence type="ECO:0000259" key="9">
    <source>
        <dbReference type="PROSITE" id="PS52004"/>
    </source>
</evidence>
<dbReference type="PROSITE" id="PS00606">
    <property type="entry name" value="KS3_1"/>
    <property type="match status" value="2"/>
</dbReference>
<dbReference type="InterPro" id="IPR041618">
    <property type="entry name" value="PKS_DE"/>
</dbReference>
<evidence type="ECO:0000256" key="6">
    <source>
        <dbReference type="ARBA" id="ARBA00023268"/>
    </source>
</evidence>
<evidence type="ECO:0000256" key="5">
    <source>
        <dbReference type="ARBA" id="ARBA00023194"/>
    </source>
</evidence>
<dbReference type="Gene3D" id="3.30.70.3290">
    <property type="match status" value="2"/>
</dbReference>
<keyword evidence="7" id="KW-0012">Acyltransferase</keyword>
<dbReference type="GO" id="GO:0004312">
    <property type="term" value="F:fatty acid synthase activity"/>
    <property type="evidence" value="ECO:0007669"/>
    <property type="project" value="TreeGrafter"/>
</dbReference>
<dbReference type="InterPro" id="IPR036299">
    <property type="entry name" value="Polyketide_synth_docking_sf"/>
</dbReference>
<dbReference type="Gene3D" id="1.10.1200.10">
    <property type="entry name" value="ACP-like"/>
    <property type="match status" value="2"/>
</dbReference>
<protein>
    <submittedName>
        <fullName evidence="10">Acyl transferase domain-containing protein</fullName>
    </submittedName>
</protein>
<dbReference type="OrthoDB" id="5476359at2"/>
<dbReference type="SMART" id="SM00823">
    <property type="entry name" value="PKS_PP"/>
    <property type="match status" value="2"/>
</dbReference>
<dbReference type="SUPFAM" id="SSF53901">
    <property type="entry name" value="Thiolase-like"/>
    <property type="match status" value="2"/>
</dbReference>
<dbReference type="Pfam" id="PF00698">
    <property type="entry name" value="Acyl_transf_1"/>
    <property type="match status" value="1"/>
</dbReference>
<dbReference type="Pfam" id="PF08659">
    <property type="entry name" value="KR"/>
    <property type="match status" value="2"/>
</dbReference>
<keyword evidence="5" id="KW-0045">Antibiotic biosynthesis</keyword>
<dbReference type="InterPro" id="IPR020841">
    <property type="entry name" value="PKS_Beta-ketoAc_synthase_dom"/>
</dbReference>
<dbReference type="Pfam" id="PF02801">
    <property type="entry name" value="Ketoacyl-synt_C"/>
    <property type="match status" value="2"/>
</dbReference>
<dbReference type="PROSITE" id="PS50075">
    <property type="entry name" value="CARRIER"/>
    <property type="match status" value="2"/>
</dbReference>
<dbReference type="InterPro" id="IPR014043">
    <property type="entry name" value="Acyl_transferase_dom"/>
</dbReference>
<keyword evidence="6" id="KW-0511">Multifunctional enzyme</keyword>
<feature type="domain" description="Carrier" evidence="8">
    <location>
        <begin position="1148"/>
        <end position="1223"/>
    </location>
</feature>
<evidence type="ECO:0000256" key="1">
    <source>
        <dbReference type="ARBA" id="ARBA00001957"/>
    </source>
</evidence>
<dbReference type="Pfam" id="PF18369">
    <property type="entry name" value="PKS_DE"/>
    <property type="match status" value="2"/>
</dbReference>
<dbReference type="InterPro" id="IPR057326">
    <property type="entry name" value="KR_dom"/>
</dbReference>
<keyword evidence="11" id="KW-1185">Reference proteome</keyword>
<dbReference type="InterPro" id="IPR001227">
    <property type="entry name" value="Ac_transferase_dom_sf"/>
</dbReference>
<dbReference type="Pfam" id="PF08990">
    <property type="entry name" value="Docking"/>
    <property type="match status" value="1"/>
</dbReference>
<dbReference type="FunFam" id="3.40.47.10:FF:000019">
    <property type="entry name" value="Polyketide synthase type I"/>
    <property type="match status" value="2"/>
</dbReference>
<dbReference type="CDD" id="cd08952">
    <property type="entry name" value="KR_1_SDR_x"/>
    <property type="match status" value="2"/>
</dbReference>
<dbReference type="NCBIfam" id="NF045894">
    <property type="entry name" value="PKS_plus_SDR"/>
    <property type="match status" value="1"/>
</dbReference>
<dbReference type="GO" id="GO:0033068">
    <property type="term" value="P:macrolide biosynthetic process"/>
    <property type="evidence" value="ECO:0007669"/>
    <property type="project" value="UniProtKB-ARBA"/>
</dbReference>
<dbReference type="InterPro" id="IPR013968">
    <property type="entry name" value="PKS_KR"/>
</dbReference>
<dbReference type="SMART" id="SM00822">
    <property type="entry name" value="PKS_KR"/>
    <property type="match status" value="2"/>
</dbReference>
<dbReference type="Pfam" id="PF16197">
    <property type="entry name" value="KAsynt_C_assoc"/>
    <property type="match status" value="2"/>
</dbReference>
<organism evidence="10 11">
    <name type="scientific">Micromonospora humi</name>
    <dbReference type="NCBI Taxonomy" id="745366"/>
    <lineage>
        <taxon>Bacteria</taxon>
        <taxon>Bacillati</taxon>
        <taxon>Actinomycetota</taxon>
        <taxon>Actinomycetes</taxon>
        <taxon>Micromonosporales</taxon>
        <taxon>Micromonosporaceae</taxon>
        <taxon>Micromonospora</taxon>
    </lineage>
</organism>
<gene>
    <name evidence="10" type="ORF">GA0070213_1086</name>
</gene>
<dbReference type="Gene3D" id="3.40.50.720">
    <property type="entry name" value="NAD(P)-binding Rossmann-like Domain"/>
    <property type="match status" value="2"/>
</dbReference>
<dbReference type="InterPro" id="IPR016039">
    <property type="entry name" value="Thiolase-like"/>
</dbReference>
<dbReference type="InterPro" id="IPR009081">
    <property type="entry name" value="PP-bd_ACP"/>
</dbReference>
<dbReference type="SUPFAM" id="SSF101173">
    <property type="entry name" value="Docking domain B of the erythromycin polyketide synthase (DEBS)"/>
    <property type="match status" value="1"/>
</dbReference>
<keyword evidence="2" id="KW-0596">Phosphopantetheine</keyword>
<dbReference type="GO" id="GO:0006633">
    <property type="term" value="P:fatty acid biosynthetic process"/>
    <property type="evidence" value="ECO:0007669"/>
    <property type="project" value="InterPro"/>
</dbReference>
<dbReference type="InterPro" id="IPR032821">
    <property type="entry name" value="PKS_assoc"/>
</dbReference>
<evidence type="ECO:0000256" key="4">
    <source>
        <dbReference type="ARBA" id="ARBA00022679"/>
    </source>
</evidence>
<dbReference type="InterPro" id="IPR036291">
    <property type="entry name" value="NAD(P)-bd_dom_sf"/>
</dbReference>
<dbReference type="InterPro" id="IPR014031">
    <property type="entry name" value="Ketoacyl_synth_C"/>
</dbReference>
<evidence type="ECO:0000313" key="10">
    <source>
        <dbReference type="EMBL" id="SCG63855.1"/>
    </source>
</evidence>
<evidence type="ECO:0000259" key="8">
    <source>
        <dbReference type="PROSITE" id="PS50075"/>
    </source>
</evidence>
<sequence>MTNEEKLREYLKRVTADLAQVRQRLRAVEEADAEPIAVIGMSCRFPGDADTPERFWDLVHDGVDAMSPFPSDRGWDLGAIPAGLEPVGGFLPDAARFDAGFFGISPREALAMDPQQRLLLEVTWEAIERAGIDPSTLRGSRTGVFAGLMYQDYAKRILDIPEGVETFLGTGNTGSVFSGRVAFTLGLEGPALTVDTACSSSLVALHLAARSLRARETSLALAGGVTVMVNPDTFLDFARQGGLAGDGRCKSFADGADGTGWSEGAGVLLLERLSDARRHGHPVLAVVRGTAVNQDGASSGLTTPNGPSQQRVIEDALRDAGIEAADVDAVEAHGTGTRLGDPIEAQALLSTYGQGRAAGADPLWLGTVKSNVGHTQAAAGVAGVIKMVLALRAGVLPRTLHAAEPTREVDWSTGAVRLLTEARDWPAGDRVRRAAVSSFGISGTNAHVIVEEAPAYEAPPTPPVGAPDVVPWLVSARSAPALRAQAAALADVAGTGTDPAAVAYALAGTRTAFEYRAVVFGREPGDFARACTALATGAEDGPVVVVDGAPAETVALAARWAAGERVDVLTGEWPGEPHPLPTYAFQRERYWLSAPTARALSGTTDGAFWESVTRRDHDGLARALRLDSEAEQASLTALLPALASWHERRRTEAVVDSWRYRVTWRPLPEPPAGRLSGTWLVVGDGDDVVEALHAAGARTVRCPAAADAESLTDELFDAILEADDITGVVALTDGPAAPAGVSAGASVALALIKALGAVGLDAPLWCVTRGAVSTGRSDPLREPDQAQVWGLGRAAALEIPRRWGGLVDLPPAMTVRDGRRFAALLAVAGTNPAADGEPVEDQVAVRTSGVFGRRLVRAGAADPAESWRPGGTVLVTGGTGAVGGHVARWLAGRGAPHVLLLSRGGPDAPGARDLVAELSSDTTTVTVVACDVADRDALAGVLAGIPADRPLTAVVHAAGAADSAALADVDPAGFAATVRAKVAGAAHLHALTADRPLERFVLISSVAGVWGGGGQGAYSAGNAYLDALAERRRSAGLAATAIAWGAWASGGMAAGDDSAAYLIRRGLVPMAPAAAVEALATAVDAGDADLVVADVDWPRFAPGFQSARRSALLADLPEAAVTAEPDADPARPTLLAELAAAEPGERARLVLATVLAEAAEVLGHAGADAVEVDRAFDDLGFDSVTAVELSGRLKARTGIRLPATLIFDYPTPAVLAAHIERQLDAVPADEPEPAPPVARPETDDDPIAIVAVGCRYPGGVRSPEEFWRLLESGGDAIGEFPGDRGWDPDADPVDYPRAGGFLYDAGDFDAAFFDISPREALAMDPQQRVLLETVWETVERAGIDPHRLRGSDTGVFVGTNTQDYGVVLTNTDTGAGGHLITGVSAAVISGRLAYTFGLQGPALSVDTACSSSLVALQLAAAAVRRGECTMALAGGVTVMATPGPFSEFGRLGGLASDGRCRPFAAAADGTGWSEGAGVVLIERLSDARRNGHPVLGLVRGGALNQDGASNGFTAPNGPAQQRVIRAALADAGLHSSEVDLVEAHGTATTLGDPIEAQALLATYGQERPADRPLRLGSVKSNIGHTQAAAGIAGIIKILLAMRHGVLPRTLHVDAPTPHVDWSAGAVELVTETQPWPETGRPRRAAVSSFGASGTNAHLVIEQAPADAPAEPDPATPADGGPVPWVLSGRSAEAVRAQAQRLRAYLAEHAARPVADVAAALARRSRFEHRAVVVGHDPADLTGGLAALATGEPAPGVVHGVARSTAEAVFVFPGQGSQWAGMARELYRRHPAFAARFDACAHALTPHLDWSAHDVLLGVEGAPALDRDDVVQPMLFAVMVALAEVWRSHGVRPSAVVGHSQGEIAAACVAGALSLTDAATVVALRSRELRLIAGRGGLVSVALPLDEATGWIAPWADRLEVAVVNGPTAVVVGGDEEALTELLAAGETAGVRVKRVPVVYASHTAHVEELREPMRRLLAGVTGRPSTVPLYSSVTGERLDTTTMDGAYWFRNLRETVRFDRAVLAMPDGAVFLEISPHPVLAVPLAELLTDAGRRSDVVGTLRRDDGGPRRLLTSLAEAYVRGVPVDWSTVSPPAGAVADLPTYAFQRRRFWPLPSATPAPAPGAAAGFEASFWDAVDRSDAESLAGTLAVDRPDAVRELLPALSAWHRRGVRSGRLDGLRYVAGWTAAADRPSAPLTGRWVVVVPPAYAADPDVLAALAALTAAGAETTVVAGDAAPAEQLDGAAGVLSFLALDEAPHPEHPVVTAGLAATVALLRAVTQGRLWCVTRGAVAVGAEPVDRPEQAAVWGLGRVAALESPSRWGGLIDLPTSPDGRAADRLVAALSGADGEDQIALRTAGAFLRRIERAPVGPKPARPWTPSGTVLVTGGTGALGERVARWLAGRGAEHLVLVGRGGRAVPELADELAATGSRVTVAACDLTDRDQVRDLLDGLAAAGDPVRAVFHVAGVNTLVDVADTGPDELAAIASGKVAGARHLAELLDPAQLDTVVYFSSIAATWGGGRHGAYAAANAYLDALARSRRAPAARVLSVAWGPWRGGGMVHPDAESGMRRIGLPLLDPDDAVAALEQALEHGDTTVTVADVDWARFARAFTAPRPSPLIADLPDVAGWRDAAPEPGGDPDQDTTRRELAALAPADRERALLDLVRSHVAAVLGHVSSGAIEPGRAFRELGLDSLTSVELRDRLAEATGLTLPATLVFDHPTPAALAAWIAAELGPADAVDALPSEAELDRLDSALADLPADDIDRIRIVLRLEALLDRHARGAAPAVPAVDPDLIDKLGSASSEELFALVDQDLGLA</sequence>
<dbReference type="Gene3D" id="6.10.140.1830">
    <property type="match status" value="1"/>
</dbReference>
<feature type="domain" description="Carrier" evidence="8">
    <location>
        <begin position="2659"/>
        <end position="2734"/>
    </location>
</feature>
<dbReference type="FunFam" id="1.10.1200.10:FF:000007">
    <property type="entry name" value="Probable polyketide synthase pks17"/>
    <property type="match status" value="2"/>
</dbReference>
<dbReference type="Gene3D" id="3.40.366.10">
    <property type="entry name" value="Malonyl-Coenzyme A Acyl Carrier Protein, domain 2"/>
    <property type="match status" value="1"/>
</dbReference>
<dbReference type="Gene3D" id="3.40.47.10">
    <property type="match status" value="2"/>
</dbReference>
<dbReference type="SMART" id="SM01294">
    <property type="entry name" value="PKS_PP_betabranch"/>
    <property type="match status" value="2"/>
</dbReference>
<dbReference type="GO" id="GO:0031177">
    <property type="term" value="F:phosphopantetheine binding"/>
    <property type="evidence" value="ECO:0007669"/>
    <property type="project" value="InterPro"/>
</dbReference>
<dbReference type="InterPro" id="IPR020806">
    <property type="entry name" value="PKS_PP-bd"/>
</dbReference>
<dbReference type="Proteomes" id="UP000199360">
    <property type="component" value="Unassembled WGS sequence"/>
</dbReference>
<dbReference type="SUPFAM" id="SSF47336">
    <property type="entry name" value="ACP-like"/>
    <property type="match status" value="2"/>
</dbReference>
<evidence type="ECO:0000313" key="11">
    <source>
        <dbReference type="Proteomes" id="UP000199360"/>
    </source>
</evidence>
<dbReference type="EMBL" id="FMDM01000008">
    <property type="protein sequence ID" value="SCG63855.1"/>
    <property type="molecule type" value="Genomic_DNA"/>
</dbReference>
<evidence type="ECO:0000256" key="7">
    <source>
        <dbReference type="ARBA" id="ARBA00023315"/>
    </source>
</evidence>
<dbReference type="SUPFAM" id="SSF51735">
    <property type="entry name" value="NAD(P)-binding Rossmann-fold domains"/>
    <property type="match status" value="4"/>
</dbReference>
<dbReference type="InterPro" id="IPR015083">
    <property type="entry name" value="NorB/c/GfsB-D-like_docking"/>
</dbReference>
<dbReference type="GO" id="GO:0004315">
    <property type="term" value="F:3-oxoacyl-[acyl-carrier-protein] synthase activity"/>
    <property type="evidence" value="ECO:0007669"/>
    <property type="project" value="InterPro"/>
</dbReference>
<dbReference type="CDD" id="cd00833">
    <property type="entry name" value="PKS"/>
    <property type="match status" value="2"/>
</dbReference>
<evidence type="ECO:0000256" key="2">
    <source>
        <dbReference type="ARBA" id="ARBA00022450"/>
    </source>
</evidence>
<keyword evidence="3" id="KW-0597">Phosphoprotein</keyword>
<dbReference type="PROSITE" id="PS52004">
    <property type="entry name" value="KS3_2"/>
    <property type="match status" value="2"/>
</dbReference>
<keyword evidence="4 10" id="KW-0808">Transferase</keyword>
<feature type="domain" description="Ketosynthase family 3 (KS3)" evidence="9">
    <location>
        <begin position="1244"/>
        <end position="1662"/>
    </location>
</feature>
<dbReference type="PANTHER" id="PTHR43775">
    <property type="entry name" value="FATTY ACID SYNTHASE"/>
    <property type="match status" value="1"/>
</dbReference>
<dbReference type="FunFam" id="3.40.366.10:FF:000002">
    <property type="entry name" value="Probable polyketide synthase 2"/>
    <property type="match status" value="1"/>
</dbReference>
<dbReference type="Pfam" id="PF00550">
    <property type="entry name" value="PP-binding"/>
    <property type="match status" value="2"/>
</dbReference>
<dbReference type="InterPro" id="IPR018201">
    <property type="entry name" value="Ketoacyl_synth_AS"/>
</dbReference>
<accession>A0A1C5IZZ1</accession>
<comment type="cofactor">
    <cofactor evidence="1">
        <name>pantetheine 4'-phosphate</name>
        <dbReference type="ChEBI" id="CHEBI:47942"/>
    </cofactor>
</comment>
<dbReference type="InterPro" id="IPR006162">
    <property type="entry name" value="Ppantetheine_attach_site"/>
</dbReference>
<dbReference type="InterPro" id="IPR014030">
    <property type="entry name" value="Ketoacyl_synth_N"/>
</dbReference>
<dbReference type="SMART" id="SM00827">
    <property type="entry name" value="PKS_AT"/>
    <property type="match status" value="1"/>
</dbReference>
<dbReference type="InterPro" id="IPR016035">
    <property type="entry name" value="Acyl_Trfase/lysoPLipase"/>
</dbReference>
<evidence type="ECO:0000256" key="3">
    <source>
        <dbReference type="ARBA" id="ARBA00022553"/>
    </source>
</evidence>
<dbReference type="STRING" id="745366.GA0070213_1086"/>
<dbReference type="Pfam" id="PF00109">
    <property type="entry name" value="ketoacyl-synt"/>
    <property type="match status" value="2"/>
</dbReference>
<proteinExistence type="predicted"/>
<name>A0A1C5IZZ1_9ACTN</name>
<dbReference type="SUPFAM" id="SSF55048">
    <property type="entry name" value="Probable ACP-binding domain of malonyl-CoA ACP transacylase"/>
    <property type="match status" value="1"/>
</dbReference>
<dbReference type="InterPro" id="IPR050091">
    <property type="entry name" value="PKS_NRPS_Biosynth_Enz"/>
</dbReference>